<feature type="region of interest" description="Disordered" evidence="1">
    <location>
        <begin position="164"/>
        <end position="192"/>
    </location>
</feature>
<accession>A0ABS4ZDG9</accession>
<evidence type="ECO:0000256" key="1">
    <source>
        <dbReference type="SAM" id="MobiDB-lite"/>
    </source>
</evidence>
<keyword evidence="2" id="KW-0472">Membrane</keyword>
<feature type="transmembrane region" description="Helical" evidence="2">
    <location>
        <begin position="48"/>
        <end position="66"/>
    </location>
</feature>
<protein>
    <submittedName>
        <fullName evidence="3">Membrane protein</fullName>
    </submittedName>
</protein>
<dbReference type="PANTHER" id="PTHR41386:SF1">
    <property type="entry name" value="MEMBRANE PROTEIN"/>
    <property type="match status" value="1"/>
</dbReference>
<sequence>MARADRASQRLNTPGARRRLELPKMNLDRDTFGQFAEGFARFMGTARFLAWMSVIVIVWVLWNIPAGPDRPRFDDYPFIFLTLVLSLQASYAAPLILLAQNRQEARDRVGLDADREQAAQSRADMDFLAREIASLRNSVGELATRDYVRSELRSELRTMLAELDAAADDSRDGRDGTAGRLSSPSGADRRER</sequence>
<dbReference type="Proteomes" id="UP000758168">
    <property type="component" value="Unassembled WGS sequence"/>
</dbReference>
<dbReference type="PANTHER" id="PTHR41386">
    <property type="entry name" value="INTEGRAL MEMBRANE PROTEIN-RELATED"/>
    <property type="match status" value="1"/>
</dbReference>
<keyword evidence="2" id="KW-1133">Transmembrane helix</keyword>
<evidence type="ECO:0000313" key="3">
    <source>
        <dbReference type="EMBL" id="MBP2418228.1"/>
    </source>
</evidence>
<dbReference type="EMBL" id="JAGIOB010000001">
    <property type="protein sequence ID" value="MBP2418228.1"/>
    <property type="molecule type" value="Genomic_DNA"/>
</dbReference>
<reference evidence="3 4" key="1">
    <citation type="submission" date="2021-03" db="EMBL/GenBank/DDBJ databases">
        <title>Sequencing the genomes of 1000 actinobacteria strains.</title>
        <authorList>
            <person name="Klenk H.-P."/>
        </authorList>
    </citation>
    <scope>NUCLEOTIDE SEQUENCE [LARGE SCALE GENOMIC DNA]</scope>
    <source>
        <strain evidence="3 4">DSM 12936</strain>
    </source>
</reference>
<gene>
    <name evidence="3" type="ORF">JOF54_003150</name>
</gene>
<evidence type="ECO:0000256" key="2">
    <source>
        <dbReference type="SAM" id="Phobius"/>
    </source>
</evidence>
<evidence type="ECO:0000313" key="4">
    <source>
        <dbReference type="Proteomes" id="UP000758168"/>
    </source>
</evidence>
<feature type="transmembrane region" description="Helical" evidence="2">
    <location>
        <begin position="78"/>
        <end position="98"/>
    </location>
</feature>
<keyword evidence="4" id="KW-1185">Reference proteome</keyword>
<dbReference type="InterPro" id="IPR010406">
    <property type="entry name" value="DUF1003"/>
</dbReference>
<keyword evidence="2" id="KW-0812">Transmembrane</keyword>
<feature type="compositionally biased region" description="Basic and acidic residues" evidence="1">
    <location>
        <begin position="168"/>
        <end position="177"/>
    </location>
</feature>
<proteinExistence type="predicted"/>
<organism evidence="3 4">
    <name type="scientific">Microlunatus capsulatus</name>
    <dbReference type="NCBI Taxonomy" id="99117"/>
    <lineage>
        <taxon>Bacteria</taxon>
        <taxon>Bacillati</taxon>
        <taxon>Actinomycetota</taxon>
        <taxon>Actinomycetes</taxon>
        <taxon>Propionibacteriales</taxon>
        <taxon>Propionibacteriaceae</taxon>
        <taxon>Microlunatus</taxon>
    </lineage>
</organism>
<name>A0ABS4ZDG9_9ACTN</name>
<comment type="caution">
    <text evidence="3">The sequence shown here is derived from an EMBL/GenBank/DDBJ whole genome shotgun (WGS) entry which is preliminary data.</text>
</comment>
<dbReference type="Pfam" id="PF06210">
    <property type="entry name" value="DUF1003"/>
    <property type="match status" value="1"/>
</dbReference>